<feature type="domain" description="CRC" evidence="5">
    <location>
        <begin position="554"/>
        <end position="679"/>
    </location>
</feature>
<evidence type="ECO:0000313" key="6">
    <source>
        <dbReference type="EMBL" id="KAG6757437.1"/>
    </source>
</evidence>
<keyword evidence="3" id="KW-0539">Nucleus</keyword>
<keyword evidence="7" id="KW-1185">Reference proteome</keyword>
<comment type="subcellular location">
    <subcellularLocation>
        <location evidence="1">Nucleus</location>
    </subcellularLocation>
</comment>
<accession>A0A8X7YXE2</accession>
<evidence type="ECO:0000256" key="3">
    <source>
        <dbReference type="ARBA" id="ARBA00023242"/>
    </source>
</evidence>
<evidence type="ECO:0000259" key="5">
    <source>
        <dbReference type="PROSITE" id="PS51634"/>
    </source>
</evidence>
<dbReference type="InterPro" id="IPR033467">
    <property type="entry name" value="Tesmin/TSO1-like_CXC"/>
</dbReference>
<sequence>MPALQEKMQMLRGTCRLCMYSVSSAKTLLPQRDYFDRDFSYGLGFHGEDGVSRDTLFFTFKGPHVPLAKDPPLLLLLDTRLWESERLVKVILEDVFLSSQLLMDLANNGAIMGLCGAASSLAMDTPEKTQITTPLSKFEDSPVFNYINSLSPIKPVKSINIAQTFHSLSFASLPSVFTSPHVSSHKETRFLKRHNYSDLSKPEFSSGNGNEVCKDEGVVVDAAQLYDNPAELQENFDPGMSIGESSVEPPSEHLKFAIELPQTLTYGCGSPGSRCGTQTDMVSESAGTSLSLVPFANEASHKISLEGQVHPAGLYKIESKKEATECDWESLISDAADLLIFNSPIDADGFKELFQKSPNPVVGFCTSFNEMHKTQIVNPFGSGEQNEMGDPSTQPGETNELTQMDPTQDNLAANEDPNKYMTSNASKAVSNLHRGMRRRCLDFEKVGSRRKNLDDGSSSSSVLVQLDEKTIPKNMQLVPVKPGGDSSRCILPGIGLHLNALAINSKDSRKIKLETFSSSITLPGSSASFNSCTTDQELDESLTLVRRLEGEPEACKRCNCKKSKCLKLYCECFAAGVYCIEPCACQDCFNKPIHEDTVLATRKQIESRNPLAFAPKVIRSSESAPEIRDESIKTPASARHKRGCNCKKSTCLKKYCECYQGGVGCSINCRCEGCKNVFGRKDDFPNSGAASMEMEDEPEDETEASVKNGVDKILQKTEIQNNDEQNPNSALPTTPLRFCRPLVQFSSKGKPPRSFLGVGSSCGLYTGQRNGRPNILRLQSKFEKQCQNVPDDDIPEILRENHSPSSGIKTSSPNSKRVSPPQNNFGSSSGPRSGRKLILQSIPSIPSLTPQH</sequence>
<comment type="similarity">
    <text evidence="2">Belongs to the lin-54 family.</text>
</comment>
<dbReference type="GO" id="GO:0003700">
    <property type="term" value="F:DNA-binding transcription factor activity"/>
    <property type="evidence" value="ECO:0007669"/>
    <property type="project" value="InterPro"/>
</dbReference>
<feature type="compositionally biased region" description="Polar residues" evidence="4">
    <location>
        <begin position="841"/>
        <end position="852"/>
    </location>
</feature>
<dbReference type="InterPro" id="IPR005172">
    <property type="entry name" value="CRC"/>
</dbReference>
<feature type="compositionally biased region" description="Polar residues" evidence="4">
    <location>
        <begin position="803"/>
        <end position="831"/>
    </location>
</feature>
<proteinExistence type="inferred from homology"/>
<comment type="caution">
    <text evidence="6">The sequence shown here is derived from an EMBL/GenBank/DDBJ whole genome shotgun (WGS) entry which is preliminary data.</text>
</comment>
<feature type="region of interest" description="Disordered" evidence="4">
    <location>
        <begin position="378"/>
        <end position="401"/>
    </location>
</feature>
<name>A0A8X7YXE2_POPTO</name>
<dbReference type="GO" id="GO:0005634">
    <property type="term" value="C:nucleus"/>
    <property type="evidence" value="ECO:0007669"/>
    <property type="project" value="UniProtKB-SubCell"/>
</dbReference>
<dbReference type="Pfam" id="PF03638">
    <property type="entry name" value="TCR"/>
    <property type="match status" value="2"/>
</dbReference>
<organism evidence="6 7">
    <name type="scientific">Populus tomentosa</name>
    <name type="common">Chinese white poplar</name>
    <dbReference type="NCBI Taxonomy" id="118781"/>
    <lineage>
        <taxon>Eukaryota</taxon>
        <taxon>Viridiplantae</taxon>
        <taxon>Streptophyta</taxon>
        <taxon>Embryophyta</taxon>
        <taxon>Tracheophyta</taxon>
        <taxon>Spermatophyta</taxon>
        <taxon>Magnoliopsida</taxon>
        <taxon>eudicotyledons</taxon>
        <taxon>Gunneridae</taxon>
        <taxon>Pentapetalae</taxon>
        <taxon>rosids</taxon>
        <taxon>fabids</taxon>
        <taxon>Malpighiales</taxon>
        <taxon>Salicaceae</taxon>
        <taxon>Saliceae</taxon>
        <taxon>Populus</taxon>
    </lineage>
</organism>
<protein>
    <recommendedName>
        <fullName evidence="5">CRC domain-containing protein</fullName>
    </recommendedName>
</protein>
<evidence type="ECO:0000256" key="2">
    <source>
        <dbReference type="ARBA" id="ARBA00007267"/>
    </source>
</evidence>
<dbReference type="OrthoDB" id="6283463at2759"/>
<gene>
    <name evidence="6" type="ORF">POTOM_037749</name>
</gene>
<reference evidence="6" key="1">
    <citation type="journal article" date="2020" name="bioRxiv">
        <title>Hybrid origin of Populus tomentosa Carr. identified through genome sequencing and phylogenomic analysis.</title>
        <authorList>
            <person name="An X."/>
            <person name="Gao K."/>
            <person name="Chen Z."/>
            <person name="Li J."/>
            <person name="Yang X."/>
            <person name="Yang X."/>
            <person name="Zhou J."/>
            <person name="Guo T."/>
            <person name="Zhao T."/>
            <person name="Huang S."/>
            <person name="Miao D."/>
            <person name="Khan W.U."/>
            <person name="Rao P."/>
            <person name="Ye M."/>
            <person name="Lei B."/>
            <person name="Liao W."/>
            <person name="Wang J."/>
            <person name="Ji L."/>
            <person name="Li Y."/>
            <person name="Guo B."/>
            <person name="Mustafa N.S."/>
            <person name="Li S."/>
            <person name="Yun Q."/>
            <person name="Keller S.R."/>
            <person name="Mao J."/>
            <person name="Zhang R."/>
            <person name="Strauss S.H."/>
        </authorList>
    </citation>
    <scope>NUCLEOTIDE SEQUENCE</scope>
    <source>
        <strain evidence="6">GM15</strain>
        <tissue evidence="6">Leaf</tissue>
    </source>
</reference>
<dbReference type="SMART" id="SM01114">
    <property type="entry name" value="CXC"/>
    <property type="match status" value="2"/>
</dbReference>
<dbReference type="InterPro" id="IPR044522">
    <property type="entry name" value="TSO1-like"/>
</dbReference>
<feature type="region of interest" description="Disordered" evidence="4">
    <location>
        <begin position="794"/>
        <end position="852"/>
    </location>
</feature>
<dbReference type="EMBL" id="JAAWWB010000020">
    <property type="protein sequence ID" value="KAG6757437.1"/>
    <property type="molecule type" value="Genomic_DNA"/>
</dbReference>
<dbReference type="AlphaFoldDB" id="A0A8X7YXE2"/>
<evidence type="ECO:0000313" key="7">
    <source>
        <dbReference type="Proteomes" id="UP000886885"/>
    </source>
</evidence>
<dbReference type="PROSITE" id="PS51634">
    <property type="entry name" value="CRC"/>
    <property type="match status" value="1"/>
</dbReference>
<dbReference type="PANTHER" id="PTHR46159:SF12">
    <property type="entry name" value="PROTEIN TESMIN_TSO1-LIKE CXC 3-RELATED"/>
    <property type="match status" value="1"/>
</dbReference>
<evidence type="ECO:0000256" key="1">
    <source>
        <dbReference type="ARBA" id="ARBA00004123"/>
    </source>
</evidence>
<feature type="compositionally biased region" description="Polar residues" evidence="4">
    <location>
        <begin position="391"/>
        <end position="401"/>
    </location>
</feature>
<dbReference type="PANTHER" id="PTHR46159">
    <property type="entry name" value="PROTEIN TESMIN/TSO1-LIKE CXC 2"/>
    <property type="match status" value="1"/>
</dbReference>
<evidence type="ECO:0000256" key="4">
    <source>
        <dbReference type="SAM" id="MobiDB-lite"/>
    </source>
</evidence>
<dbReference type="Proteomes" id="UP000886885">
    <property type="component" value="Chromosome 10D"/>
</dbReference>